<feature type="repeat" description="ANK" evidence="3">
    <location>
        <begin position="820"/>
        <end position="852"/>
    </location>
</feature>
<feature type="repeat" description="ANK" evidence="3">
    <location>
        <begin position="525"/>
        <end position="550"/>
    </location>
</feature>
<protein>
    <submittedName>
        <fullName evidence="5">Ankyrin repeat containing protein</fullName>
    </submittedName>
</protein>
<reference evidence="5 6" key="1">
    <citation type="journal article" date="2013" name="Genome Biol.">
        <title>Genome of Acanthamoeba castellanii highlights extensive lateral gene transfer and early evolution of tyrosine kinase signaling.</title>
        <authorList>
            <person name="Clarke M."/>
            <person name="Lohan A.J."/>
            <person name="Liu B."/>
            <person name="Lagkouvardos I."/>
            <person name="Roy S."/>
            <person name="Zafar N."/>
            <person name="Bertelli C."/>
            <person name="Schilde C."/>
            <person name="Kianianmomeni A."/>
            <person name="Burglin T.R."/>
            <person name="Frech C."/>
            <person name="Turcotte B."/>
            <person name="Kopec K.O."/>
            <person name="Synnott J.M."/>
            <person name="Choo C."/>
            <person name="Paponov I."/>
            <person name="Finkler A."/>
            <person name="Soon Heng Tan C."/>
            <person name="Hutchins A.P."/>
            <person name="Weinmeier T."/>
            <person name="Rattei T."/>
            <person name="Chu J.S."/>
            <person name="Gimenez G."/>
            <person name="Irimia M."/>
            <person name="Rigden D.J."/>
            <person name="Fitzpatrick D.A."/>
            <person name="Lorenzo-Morales J."/>
            <person name="Bateman A."/>
            <person name="Chiu C.H."/>
            <person name="Tang P."/>
            <person name="Hegemann P."/>
            <person name="Fromm H."/>
            <person name="Raoult D."/>
            <person name="Greub G."/>
            <person name="Miranda-Saavedra D."/>
            <person name="Chen N."/>
            <person name="Nash P."/>
            <person name="Ginger M.L."/>
            <person name="Horn M."/>
            <person name="Schaap P."/>
            <person name="Caler L."/>
            <person name="Loftus B."/>
        </authorList>
    </citation>
    <scope>NUCLEOTIDE SEQUENCE [LARGE SCALE GENOMIC DNA]</scope>
    <source>
        <strain evidence="5 6">Neff</strain>
    </source>
</reference>
<name>L8HIG0_ACACF</name>
<feature type="region of interest" description="Disordered" evidence="4">
    <location>
        <begin position="471"/>
        <end position="509"/>
    </location>
</feature>
<keyword evidence="6" id="KW-1185">Reference proteome</keyword>
<sequence>MYRKRKRSVPPVEEKKGGDRSRGARDRGRDYMMMMMEGVTNGGGNGYGGDAPAAYTPPASPPQPPIDQNCIFHNLATSTSELQQSHEQTVHATKRILLHQALLGSDGGHHGPQAATERERIDKRLDEEMELSRRVQTARTNDIYASFLPLHQAQPLLLPHLEMLWPGGCLLQARTRLNNTTLDGNGGDNGSGNDCWLALSSGLTNPDMPTRFRLERFRIRRGNGKEDRLPMIEGGDDKMGGEIFTSNGITVYAGDRGSFSSAVSLRPRLELDSRWAGYGYEIGVMTRGKQSWATHCLAFMVSKAVMDDYNLRGVIDQFGAATFERMPVQPDRTAHFLIARAPAELYAKESITLPNGSMQMFLMTAITEEELQFGMHNRALDLYHRLRHAGKAYISDLDRPSIDLRRESDRIADEAAANGDLATLGGLLSSGYRVFPGNPIICLAVKKGRDDRSAASVLRFFMDKRWRDGGDRATNGRAERDGTESEREREREQGGEGVRNGGGVGDATATDEELVRSLAQVRDEDNYTALHWAARNNFAECAQLLVEKGAVDIELRGTRTAVTALHLAANFGSLETLKLLISKGANLTSDALPDRQGEVTPLMLALDSENERSYEACKMLIQAGVSVNSQDWAGSTVLHKMSRVVPRYLMKAIEFPGKEKGREVSYFIRDGEFGKRVENRVDERYIHDYPEAEEELFNKHFGAFCPMHKIYMGMLSKLGLLMRNGADVGLRNNAGMLALHNFAGEGGLREVRAVLDYEAGSGLSREEREVNWKKIINARDNSGRTPLWMACAHEKGPELAVKMAHWLIGRGADVNLGDDCGITPLHVAAVFGNLPLANLLVKHGASPHTLTIRGGGQLFCANTEHVFPSGVSPLHVAKKEGHFHLINFFHEVLGP</sequence>
<dbReference type="PANTHER" id="PTHR24189:SF50">
    <property type="entry name" value="ANKYRIN REPEAT AND SOCS BOX PROTEIN 2"/>
    <property type="match status" value="1"/>
</dbReference>
<evidence type="ECO:0000313" key="6">
    <source>
        <dbReference type="Proteomes" id="UP000011083"/>
    </source>
</evidence>
<feature type="region of interest" description="Disordered" evidence="4">
    <location>
        <begin position="1"/>
        <end position="30"/>
    </location>
</feature>
<keyword evidence="1" id="KW-0677">Repeat</keyword>
<dbReference type="InterPro" id="IPR002110">
    <property type="entry name" value="Ankyrin_rpt"/>
</dbReference>
<accession>L8HIG0</accession>
<evidence type="ECO:0000256" key="3">
    <source>
        <dbReference type="PROSITE-ProRule" id="PRU00023"/>
    </source>
</evidence>
<dbReference type="PROSITE" id="PS50088">
    <property type="entry name" value="ANK_REPEAT"/>
    <property type="match status" value="4"/>
</dbReference>
<keyword evidence="2 3" id="KW-0040">ANK repeat</keyword>
<dbReference type="Pfam" id="PF00023">
    <property type="entry name" value="Ank"/>
    <property type="match status" value="1"/>
</dbReference>
<dbReference type="Gene3D" id="1.25.40.20">
    <property type="entry name" value="Ankyrin repeat-containing domain"/>
    <property type="match status" value="2"/>
</dbReference>
<evidence type="ECO:0000256" key="1">
    <source>
        <dbReference type="ARBA" id="ARBA00022737"/>
    </source>
</evidence>
<feature type="repeat" description="ANK" evidence="3">
    <location>
        <begin position="560"/>
        <end position="592"/>
    </location>
</feature>
<feature type="compositionally biased region" description="Gly residues" evidence="4">
    <location>
        <begin position="495"/>
        <end position="505"/>
    </location>
</feature>
<dbReference type="SMART" id="SM00248">
    <property type="entry name" value="ANK"/>
    <property type="match status" value="5"/>
</dbReference>
<evidence type="ECO:0000256" key="4">
    <source>
        <dbReference type="SAM" id="MobiDB-lite"/>
    </source>
</evidence>
<dbReference type="KEGG" id="acan:ACA1_006120"/>
<dbReference type="SUPFAM" id="SSF48403">
    <property type="entry name" value="Ankyrin repeat"/>
    <property type="match status" value="2"/>
</dbReference>
<feature type="compositionally biased region" description="Basic and acidic residues" evidence="4">
    <location>
        <begin position="477"/>
        <end position="494"/>
    </location>
</feature>
<dbReference type="EMBL" id="KB007817">
    <property type="protein sequence ID" value="ELR24478.1"/>
    <property type="molecule type" value="Genomic_DNA"/>
</dbReference>
<dbReference type="PANTHER" id="PTHR24189">
    <property type="entry name" value="MYOTROPHIN"/>
    <property type="match status" value="1"/>
</dbReference>
<evidence type="ECO:0000313" key="5">
    <source>
        <dbReference type="EMBL" id="ELR24478.1"/>
    </source>
</evidence>
<feature type="repeat" description="ANK" evidence="3">
    <location>
        <begin position="782"/>
        <end position="819"/>
    </location>
</feature>
<gene>
    <name evidence="5" type="ORF">ACA1_006120</name>
</gene>
<dbReference type="Pfam" id="PF12796">
    <property type="entry name" value="Ank_2"/>
    <property type="match status" value="2"/>
</dbReference>
<dbReference type="GeneID" id="14925503"/>
<dbReference type="Proteomes" id="UP000011083">
    <property type="component" value="Unassembled WGS sequence"/>
</dbReference>
<dbReference type="VEuPathDB" id="AmoebaDB:ACA1_006120"/>
<organism evidence="5 6">
    <name type="scientific">Acanthamoeba castellanii (strain ATCC 30010 / Neff)</name>
    <dbReference type="NCBI Taxonomy" id="1257118"/>
    <lineage>
        <taxon>Eukaryota</taxon>
        <taxon>Amoebozoa</taxon>
        <taxon>Discosea</taxon>
        <taxon>Longamoebia</taxon>
        <taxon>Centramoebida</taxon>
        <taxon>Acanthamoebidae</taxon>
        <taxon>Acanthamoeba</taxon>
    </lineage>
</organism>
<evidence type="ECO:0000256" key="2">
    <source>
        <dbReference type="ARBA" id="ARBA00023043"/>
    </source>
</evidence>
<dbReference type="RefSeq" id="XP_004355052.1">
    <property type="nucleotide sequence ID" value="XM_004355000.1"/>
</dbReference>
<dbReference type="OrthoDB" id="1601181at2759"/>
<dbReference type="InterPro" id="IPR036770">
    <property type="entry name" value="Ankyrin_rpt-contain_sf"/>
</dbReference>
<feature type="compositionally biased region" description="Basic and acidic residues" evidence="4">
    <location>
        <begin position="12"/>
        <end position="30"/>
    </location>
</feature>
<dbReference type="PROSITE" id="PS50297">
    <property type="entry name" value="ANK_REP_REGION"/>
    <property type="match status" value="3"/>
</dbReference>
<dbReference type="STRING" id="1257118.L8HIG0"/>
<dbReference type="InterPro" id="IPR050745">
    <property type="entry name" value="Multifunctional_regulatory"/>
</dbReference>
<proteinExistence type="predicted"/>
<dbReference type="AlphaFoldDB" id="L8HIG0"/>